<gene>
    <name evidence="1" type="ORF">CPB84DRAFT_1744195</name>
</gene>
<dbReference type="OrthoDB" id="10064411at2759"/>
<reference evidence="1" key="1">
    <citation type="submission" date="2020-11" db="EMBL/GenBank/DDBJ databases">
        <authorList>
            <consortium name="DOE Joint Genome Institute"/>
            <person name="Ahrendt S."/>
            <person name="Riley R."/>
            <person name="Andreopoulos W."/>
            <person name="LaButti K."/>
            <person name="Pangilinan J."/>
            <person name="Ruiz-duenas F.J."/>
            <person name="Barrasa J.M."/>
            <person name="Sanchez-Garcia M."/>
            <person name="Camarero S."/>
            <person name="Miyauchi S."/>
            <person name="Serrano A."/>
            <person name="Linde D."/>
            <person name="Babiker R."/>
            <person name="Drula E."/>
            <person name="Ayuso-Fernandez I."/>
            <person name="Pacheco R."/>
            <person name="Padilla G."/>
            <person name="Ferreira P."/>
            <person name="Barriuso J."/>
            <person name="Kellner H."/>
            <person name="Castanera R."/>
            <person name="Alfaro M."/>
            <person name="Ramirez L."/>
            <person name="Pisabarro A.G."/>
            <person name="Kuo A."/>
            <person name="Tritt A."/>
            <person name="Lipzen A."/>
            <person name="He G."/>
            <person name="Yan M."/>
            <person name="Ng V."/>
            <person name="Cullen D."/>
            <person name="Martin F."/>
            <person name="Rosso M.-N."/>
            <person name="Henrissat B."/>
            <person name="Hibbett D."/>
            <person name="Martinez A.T."/>
            <person name="Grigoriev I.V."/>
        </authorList>
    </citation>
    <scope>NUCLEOTIDE SEQUENCE</scope>
    <source>
        <strain evidence="1">AH 44721</strain>
    </source>
</reference>
<comment type="caution">
    <text evidence="1">The sequence shown here is derived from an EMBL/GenBank/DDBJ whole genome shotgun (WGS) entry which is preliminary data.</text>
</comment>
<name>A0A9P5NTZ1_GYMJU</name>
<dbReference type="EMBL" id="JADNYJ010000011">
    <property type="protein sequence ID" value="KAF8908563.1"/>
    <property type="molecule type" value="Genomic_DNA"/>
</dbReference>
<proteinExistence type="predicted"/>
<keyword evidence="2" id="KW-1185">Reference proteome</keyword>
<protein>
    <submittedName>
        <fullName evidence="1">Uncharacterized protein</fullName>
    </submittedName>
</protein>
<organism evidence="1 2">
    <name type="scientific">Gymnopilus junonius</name>
    <name type="common">Spectacular rustgill mushroom</name>
    <name type="synonym">Gymnopilus spectabilis subsp. junonius</name>
    <dbReference type="NCBI Taxonomy" id="109634"/>
    <lineage>
        <taxon>Eukaryota</taxon>
        <taxon>Fungi</taxon>
        <taxon>Dikarya</taxon>
        <taxon>Basidiomycota</taxon>
        <taxon>Agaricomycotina</taxon>
        <taxon>Agaricomycetes</taxon>
        <taxon>Agaricomycetidae</taxon>
        <taxon>Agaricales</taxon>
        <taxon>Agaricineae</taxon>
        <taxon>Hymenogastraceae</taxon>
        <taxon>Gymnopilus</taxon>
    </lineage>
</organism>
<evidence type="ECO:0000313" key="2">
    <source>
        <dbReference type="Proteomes" id="UP000724874"/>
    </source>
</evidence>
<dbReference type="Proteomes" id="UP000724874">
    <property type="component" value="Unassembled WGS sequence"/>
</dbReference>
<accession>A0A9P5NTZ1</accession>
<sequence length="189" mass="21101">MLRTAPIRFINAPVGRRSVAYDHRAISDGHKATEHRRKPARGGQNLSDRYIRLEKSVRQKEVFSNKLEQIQPSLAQVVSQSSAGGLKPHQKPLQFFHGFQIPEEPKPPADDGYEKAVANLRSSLYGLGIPEYEWPASIQLKASSPNQSGPSDLEKRKDTILSAFEEMERSLALKRQAEVKAESRDGSPS</sequence>
<dbReference type="AlphaFoldDB" id="A0A9P5NTZ1"/>
<evidence type="ECO:0000313" key="1">
    <source>
        <dbReference type="EMBL" id="KAF8908563.1"/>
    </source>
</evidence>